<keyword evidence="3" id="KW-0028">Amino-acid biosynthesis</keyword>
<dbReference type="NCBIfam" id="TIGR01172">
    <property type="entry name" value="cysE"/>
    <property type="match status" value="1"/>
</dbReference>
<dbReference type="CDD" id="cd03354">
    <property type="entry name" value="LbH_SAT"/>
    <property type="match status" value="1"/>
</dbReference>
<dbReference type="Gene3D" id="2.160.10.10">
    <property type="entry name" value="Hexapeptide repeat proteins"/>
    <property type="match status" value="1"/>
</dbReference>
<keyword evidence="5 8" id="KW-0012">Acyltransferase</keyword>
<evidence type="ECO:0000256" key="7">
    <source>
        <dbReference type="SAM" id="MobiDB-lite"/>
    </source>
</evidence>
<evidence type="ECO:0000256" key="6">
    <source>
        <dbReference type="ARBA" id="ARBA00049486"/>
    </source>
</evidence>
<feature type="region of interest" description="Disordered" evidence="7">
    <location>
        <begin position="240"/>
        <end position="262"/>
    </location>
</feature>
<feature type="region of interest" description="Disordered" evidence="7">
    <location>
        <begin position="168"/>
        <end position="223"/>
    </location>
</feature>
<dbReference type="SUPFAM" id="SSF51161">
    <property type="entry name" value="Trimeric LpxA-like enzymes"/>
    <property type="match status" value="1"/>
</dbReference>
<name>A0ABV8RY93_9BURK</name>
<dbReference type="EC" id="2.3.1.30" evidence="2"/>
<evidence type="ECO:0000256" key="1">
    <source>
        <dbReference type="ARBA" id="ARBA00007274"/>
    </source>
</evidence>
<keyword evidence="4 8" id="KW-0808">Transferase</keyword>
<dbReference type="InterPro" id="IPR053376">
    <property type="entry name" value="Serine_acetyltransferase"/>
</dbReference>
<sequence length="318" mass="33659">MFDQLREDLACIHERDPAARSRIEILTCYPGLHAILIHRLAHGLWRRGWYWAGRFTSHLGRLLTGIEIHPGARIGRRVFIDHGFGVVIGETAEIGDDCTIYQGVTLGGTRLYKGEKRHPTLEEGVVVGAGAQILGGFTVGAHARIGSNAVVIKPVPAGATAVGNPARVILPESPSGAGPDSGTGSSGAESDAASAPAAAGTSGAPAAGQARATPSPCQEDAPLAPSEWAARPLQELLQRGRTESAPAGDTVPQEDFAPYGVGRTDDDPLVKVLHELINHTAQQDARIQRLCSALEDLGQRIENGQRPLDAERLNRMVD</sequence>
<evidence type="ECO:0000256" key="2">
    <source>
        <dbReference type="ARBA" id="ARBA00013266"/>
    </source>
</evidence>
<dbReference type="InterPro" id="IPR045304">
    <property type="entry name" value="LbH_SAT"/>
</dbReference>
<dbReference type="GO" id="GO:0009001">
    <property type="term" value="F:serine O-acetyltransferase activity"/>
    <property type="evidence" value="ECO:0007669"/>
    <property type="project" value="UniProtKB-EC"/>
</dbReference>
<dbReference type="Proteomes" id="UP001595756">
    <property type="component" value="Unassembled WGS sequence"/>
</dbReference>
<evidence type="ECO:0000256" key="5">
    <source>
        <dbReference type="ARBA" id="ARBA00023315"/>
    </source>
</evidence>
<dbReference type="NCBIfam" id="NF041874">
    <property type="entry name" value="EPS_EpsC"/>
    <property type="match status" value="1"/>
</dbReference>
<evidence type="ECO:0000313" key="9">
    <source>
        <dbReference type="Proteomes" id="UP001595756"/>
    </source>
</evidence>
<dbReference type="InterPro" id="IPR042122">
    <property type="entry name" value="Ser_AcTrfase_N_sf"/>
</dbReference>
<comment type="similarity">
    <text evidence="1">Belongs to the transferase hexapeptide repeat family.</text>
</comment>
<organism evidence="8 9">
    <name type="scientific">Castellaniella hirudinis</name>
    <dbReference type="NCBI Taxonomy" id="1144617"/>
    <lineage>
        <taxon>Bacteria</taxon>
        <taxon>Pseudomonadati</taxon>
        <taxon>Pseudomonadota</taxon>
        <taxon>Betaproteobacteria</taxon>
        <taxon>Burkholderiales</taxon>
        <taxon>Alcaligenaceae</taxon>
        <taxon>Castellaniella</taxon>
    </lineage>
</organism>
<dbReference type="InterPro" id="IPR001451">
    <property type="entry name" value="Hexapep"/>
</dbReference>
<comment type="catalytic activity">
    <reaction evidence="6">
        <text>L-serine + acetyl-CoA = O-acetyl-L-serine + CoA</text>
        <dbReference type="Rhea" id="RHEA:24560"/>
        <dbReference type="ChEBI" id="CHEBI:33384"/>
        <dbReference type="ChEBI" id="CHEBI:57287"/>
        <dbReference type="ChEBI" id="CHEBI:57288"/>
        <dbReference type="ChEBI" id="CHEBI:58340"/>
        <dbReference type="EC" id="2.3.1.30"/>
    </reaction>
</comment>
<keyword evidence="9" id="KW-1185">Reference proteome</keyword>
<dbReference type="PANTHER" id="PTHR42811">
    <property type="entry name" value="SERINE ACETYLTRANSFERASE"/>
    <property type="match status" value="1"/>
</dbReference>
<dbReference type="InterPro" id="IPR011004">
    <property type="entry name" value="Trimer_LpxA-like_sf"/>
</dbReference>
<reference evidence="9" key="1">
    <citation type="journal article" date="2019" name="Int. J. Syst. Evol. Microbiol.">
        <title>The Global Catalogue of Microorganisms (GCM) 10K type strain sequencing project: providing services to taxonomists for standard genome sequencing and annotation.</title>
        <authorList>
            <consortium name="The Broad Institute Genomics Platform"/>
            <consortium name="The Broad Institute Genome Sequencing Center for Infectious Disease"/>
            <person name="Wu L."/>
            <person name="Ma J."/>
        </authorList>
    </citation>
    <scope>NUCLEOTIDE SEQUENCE [LARGE SCALE GENOMIC DNA]</scope>
    <source>
        <strain evidence="9">CGMCC 1.19029</strain>
    </source>
</reference>
<evidence type="ECO:0000256" key="3">
    <source>
        <dbReference type="ARBA" id="ARBA00022605"/>
    </source>
</evidence>
<feature type="compositionally biased region" description="Low complexity" evidence="7">
    <location>
        <begin position="186"/>
        <end position="208"/>
    </location>
</feature>
<dbReference type="Pfam" id="PF00132">
    <property type="entry name" value="Hexapep"/>
    <property type="match status" value="1"/>
</dbReference>
<proteinExistence type="inferred from homology"/>
<evidence type="ECO:0000313" key="8">
    <source>
        <dbReference type="EMBL" id="MFC4298133.1"/>
    </source>
</evidence>
<dbReference type="RefSeq" id="WP_376812695.1">
    <property type="nucleotide sequence ID" value="NZ_JBHSDY010000005.1"/>
</dbReference>
<dbReference type="InterPro" id="IPR005881">
    <property type="entry name" value="Ser_O-AcTrfase"/>
</dbReference>
<dbReference type="EMBL" id="JBHSDY010000005">
    <property type="protein sequence ID" value="MFC4298133.1"/>
    <property type="molecule type" value="Genomic_DNA"/>
</dbReference>
<evidence type="ECO:0000256" key="4">
    <source>
        <dbReference type="ARBA" id="ARBA00022679"/>
    </source>
</evidence>
<dbReference type="Gene3D" id="1.10.3130.10">
    <property type="entry name" value="serine acetyltransferase, domain 1"/>
    <property type="match status" value="1"/>
</dbReference>
<protein>
    <recommendedName>
        <fullName evidence="2">serine O-acetyltransferase</fullName>
        <ecNumber evidence="2">2.3.1.30</ecNumber>
    </recommendedName>
</protein>
<comment type="caution">
    <text evidence="8">The sequence shown here is derived from an EMBL/GenBank/DDBJ whole genome shotgun (WGS) entry which is preliminary data.</text>
</comment>
<gene>
    <name evidence="8" type="primary">cysE</name>
    <name evidence="8" type="ORF">ACFO0J_08790</name>
</gene>
<accession>A0ABV8RY93</accession>